<sequence>MKIESLRTDVTVDPILMEVVRYRLQGIADEMQLTQVHASFSSAVKEASDAAASLFMPDGTVLAQSRSIPFHLGTLMPAVTHIIERFPVTTMLEGDVYLLNDPYHGGSHLPDIVVVAPIFHHGEVIGLSASVAHHNDIGGMLPGSLPTNATEIFQEGLRIPPMLYTRGGKVNETLRDIMLLNVRTPDTLEGDLNGQIGACNIGARGFKQLAEEYGVQQLSSMCTKLIDFSEMRVRADLAKLQDGVYVAEDELDNDGVELDKRVPIKVTVTLRNGSMHVDYTGTSSQTKGPINAVPSAAKAAAYYALRCITDPTIPSNGGCFRPVTLTLPEGSLVCPKAPAPVNARTASTRRLASSILRALRPTLPERLTAENSTLMLVCKYIGSNDAGERFVVGDHMVGGSGAALHCDGVDVVASDIGNTWNLPIEAIEMDAPIRILEQSIRCDSGGAGRTRGGNGLVREFEVLCNEMQFLHRGERHFVPAHGCEGGGDGALEKSTILRGDGATEDIPSKAIVSLVRGDRVRIETPGGGGWGDPHARDRNMVEEDVRNGKVSRQQAESLYGLNVAA</sequence>
<reference evidence="2 3" key="1">
    <citation type="submission" date="2024-11" db="EMBL/GenBank/DDBJ databases">
        <title>Using genomics to understand microbial adaptation to soil warming.</title>
        <authorList>
            <person name="Deangelis K.M. PhD."/>
        </authorList>
    </citation>
    <scope>NUCLEOTIDE SEQUENCE [LARGE SCALE GENOMIC DNA]</scope>
    <source>
        <strain evidence="2 3">GAS97</strain>
    </source>
</reference>
<dbReference type="PANTHER" id="PTHR11365:SF23">
    <property type="entry name" value="HYPOTHETICAL 5-OXOPROLINASE (EUROFUNG)-RELATED"/>
    <property type="match status" value="1"/>
</dbReference>
<dbReference type="InterPro" id="IPR045079">
    <property type="entry name" value="Oxoprolinase-like"/>
</dbReference>
<keyword evidence="3" id="KW-1185">Reference proteome</keyword>
<dbReference type="Pfam" id="PF02538">
    <property type="entry name" value="Hydantoinase_B"/>
    <property type="match status" value="1"/>
</dbReference>
<dbReference type="InterPro" id="IPR003692">
    <property type="entry name" value="Hydantoinase_B"/>
</dbReference>
<evidence type="ECO:0000313" key="2">
    <source>
        <dbReference type="EMBL" id="MFK4448941.1"/>
    </source>
</evidence>
<dbReference type="RefSeq" id="WP_404615607.1">
    <property type="nucleotide sequence ID" value="NZ_JBIYDN010000069.1"/>
</dbReference>
<accession>A0ABW8MYW9</accession>
<dbReference type="GO" id="GO:0047423">
    <property type="term" value="F:N-methylhydantoinase (ATP-hydrolyzing) activity"/>
    <property type="evidence" value="ECO:0007669"/>
    <property type="project" value="UniProtKB-EC"/>
</dbReference>
<dbReference type="EC" id="3.5.2.14" evidence="2"/>
<proteinExistence type="predicted"/>
<dbReference type="PANTHER" id="PTHR11365">
    <property type="entry name" value="5-OXOPROLINASE RELATED"/>
    <property type="match status" value="1"/>
</dbReference>
<evidence type="ECO:0000313" key="3">
    <source>
        <dbReference type="Proteomes" id="UP001620514"/>
    </source>
</evidence>
<feature type="domain" description="Hydantoinase B/oxoprolinase" evidence="1">
    <location>
        <begin position="13"/>
        <end position="533"/>
    </location>
</feature>
<protein>
    <submittedName>
        <fullName evidence="2">N-methylhydantoinase B</fullName>
        <ecNumber evidence="2">3.5.2.14</ecNumber>
    </submittedName>
</protein>
<dbReference type="EMBL" id="JBIYDN010000069">
    <property type="protein sequence ID" value="MFK4448941.1"/>
    <property type="molecule type" value="Genomic_DNA"/>
</dbReference>
<evidence type="ECO:0000259" key="1">
    <source>
        <dbReference type="Pfam" id="PF02538"/>
    </source>
</evidence>
<organism evidence="2 3">
    <name type="scientific">Caballeronia udeis</name>
    <dbReference type="NCBI Taxonomy" id="1232866"/>
    <lineage>
        <taxon>Bacteria</taxon>
        <taxon>Pseudomonadati</taxon>
        <taxon>Pseudomonadota</taxon>
        <taxon>Betaproteobacteria</taxon>
        <taxon>Burkholderiales</taxon>
        <taxon>Burkholderiaceae</taxon>
        <taxon>Caballeronia</taxon>
    </lineage>
</organism>
<gene>
    <name evidence="2" type="ORF">ABH943_008986</name>
</gene>
<comment type="caution">
    <text evidence="2">The sequence shown here is derived from an EMBL/GenBank/DDBJ whole genome shotgun (WGS) entry which is preliminary data.</text>
</comment>
<name>A0ABW8MYW9_9BURK</name>
<dbReference type="Proteomes" id="UP001620514">
    <property type="component" value="Unassembled WGS sequence"/>
</dbReference>
<keyword evidence="2" id="KW-0378">Hydrolase</keyword>